<protein>
    <submittedName>
        <fullName evidence="2">N-terminal domain protein</fullName>
        <ecNumber evidence="2">2.7.7.7</ecNumber>
    </submittedName>
</protein>
<dbReference type="eggNOG" id="ENOG502SZ5N">
    <property type="taxonomic scope" value="Eukaryota"/>
</dbReference>
<dbReference type="GeneID" id="14904155"/>
<dbReference type="AlphaFoldDB" id="G0R370"/>
<keyword evidence="1" id="KW-0175">Coiled coil</keyword>
<dbReference type="EC" id="2.7.7.7" evidence="2"/>
<dbReference type="OMA" id="PGQLNSH"/>
<dbReference type="OrthoDB" id="327333at2759"/>
<evidence type="ECO:0000313" key="2">
    <source>
        <dbReference type="EMBL" id="EGR28093.1"/>
    </source>
</evidence>
<accession>G0R370</accession>
<dbReference type="RefSeq" id="XP_004027438.1">
    <property type="nucleotide sequence ID" value="XM_004027389.1"/>
</dbReference>
<dbReference type="Proteomes" id="UP000008983">
    <property type="component" value="Unassembled WGS sequence"/>
</dbReference>
<sequence length="523" mass="62611">MKKWEEQQKNKIYQQKIKNAKPALLSINKSGKLNKSLNDSKHISQLRSPNNIYYQEKQISINDYYYNEKQNILQIPLYKLLKMFNLQQYAKELITRGFGYDLTKFRNLTQNQIETLFTDIKVLPGHNTKLNNLLIYINEITPIVEQNDFQHFKSGTNNTNKQRQDERKKSITKINSQKNMLIKTQTKLIKKKSSQQFSQNLICKNTQINKQNKLQHIGFDYFVDENNDSYNEFKQTLENLLNKYTINNDEQANNANNKTLKKKDQTNVKDINQRRVYDDLYLISQYDENNNLVLKNKENRLIKNLQKQQSTIQVIFFFLKKKQSQKKQNNQNESNPQLEYEQIKHMYVSYEGGKLTSTLINLDIEELCYCLSCIILKYIQQGETMKKQQESYIEQQSQFYNQHQYKKEISLNKTVNMIEEPTLIQVKKKKKKYLKIKKLFTKIERNKFNKQQKQKNILKKIKIRVLIKIRIQQKMENMVGKHAKTIHIQNQNYNKKMIQTKCLVENISNKVEKKSNQYSRSHF</sequence>
<evidence type="ECO:0000256" key="1">
    <source>
        <dbReference type="SAM" id="Coils"/>
    </source>
</evidence>
<evidence type="ECO:0000313" key="3">
    <source>
        <dbReference type="Proteomes" id="UP000008983"/>
    </source>
</evidence>
<dbReference type="GO" id="GO:0003887">
    <property type="term" value="F:DNA-directed DNA polymerase activity"/>
    <property type="evidence" value="ECO:0007669"/>
    <property type="project" value="UniProtKB-EC"/>
</dbReference>
<keyword evidence="2" id="KW-0548">Nucleotidyltransferase</keyword>
<feature type="coiled-coil region" evidence="1">
    <location>
        <begin position="223"/>
        <end position="254"/>
    </location>
</feature>
<dbReference type="EMBL" id="GL984293">
    <property type="protein sequence ID" value="EGR28093.1"/>
    <property type="molecule type" value="Genomic_DNA"/>
</dbReference>
<gene>
    <name evidence="2" type="ORF">IMG5_183500</name>
</gene>
<reference evidence="2 3" key="1">
    <citation type="submission" date="2011-07" db="EMBL/GenBank/DDBJ databases">
        <authorList>
            <person name="Coyne R."/>
            <person name="Brami D."/>
            <person name="Johnson J."/>
            <person name="Hostetler J."/>
            <person name="Hannick L."/>
            <person name="Clark T."/>
            <person name="Cassidy-Hanley D."/>
            <person name="Inman J."/>
        </authorList>
    </citation>
    <scope>NUCLEOTIDE SEQUENCE [LARGE SCALE GENOMIC DNA]</scope>
    <source>
        <strain evidence="2 3">G5</strain>
    </source>
</reference>
<name>G0R370_ICHMU</name>
<keyword evidence="3" id="KW-1185">Reference proteome</keyword>
<dbReference type="InParanoid" id="G0R370"/>
<proteinExistence type="predicted"/>
<keyword evidence="2" id="KW-0808">Transferase</keyword>
<organism evidence="2 3">
    <name type="scientific">Ichthyophthirius multifiliis</name>
    <name type="common">White spot disease agent</name>
    <name type="synonym">Ich</name>
    <dbReference type="NCBI Taxonomy" id="5932"/>
    <lineage>
        <taxon>Eukaryota</taxon>
        <taxon>Sar</taxon>
        <taxon>Alveolata</taxon>
        <taxon>Ciliophora</taxon>
        <taxon>Intramacronucleata</taxon>
        <taxon>Oligohymenophorea</taxon>
        <taxon>Hymenostomatida</taxon>
        <taxon>Ophryoglenina</taxon>
        <taxon>Ichthyophthirius</taxon>
    </lineage>
</organism>